<protein>
    <recommendedName>
        <fullName evidence="3">FCP1 homology domain-containing protein</fullName>
    </recommendedName>
</protein>
<dbReference type="EMBL" id="CP133619">
    <property type="protein sequence ID" value="WMV41551.1"/>
    <property type="molecule type" value="Genomic_DNA"/>
</dbReference>
<evidence type="ECO:0008006" key="3">
    <source>
        <dbReference type="Google" id="ProtNLM"/>
    </source>
</evidence>
<sequence>MALTATATAHVREDILLSLHMSKATKLFSLRLSAIVKDVVIEKNKIKSDNVASLCFNSEFIERSKPIILKKLKKLLDKFEPDLPWERGEYDESHTLLLDDSPHKALSNPVSINSFFVAGKLPP</sequence>
<proteinExistence type="predicted"/>
<gene>
    <name evidence="1" type="ORF">MTR67_034936</name>
</gene>
<evidence type="ECO:0000313" key="1">
    <source>
        <dbReference type="EMBL" id="WMV41551.1"/>
    </source>
</evidence>
<organism evidence="1 2">
    <name type="scientific">Solanum verrucosum</name>
    <dbReference type="NCBI Taxonomy" id="315347"/>
    <lineage>
        <taxon>Eukaryota</taxon>
        <taxon>Viridiplantae</taxon>
        <taxon>Streptophyta</taxon>
        <taxon>Embryophyta</taxon>
        <taxon>Tracheophyta</taxon>
        <taxon>Spermatophyta</taxon>
        <taxon>Magnoliopsida</taxon>
        <taxon>eudicotyledons</taxon>
        <taxon>Gunneridae</taxon>
        <taxon>Pentapetalae</taxon>
        <taxon>asterids</taxon>
        <taxon>lamiids</taxon>
        <taxon>Solanales</taxon>
        <taxon>Solanaceae</taxon>
        <taxon>Solanoideae</taxon>
        <taxon>Solaneae</taxon>
        <taxon>Solanum</taxon>
    </lineage>
</organism>
<dbReference type="InterPro" id="IPR023214">
    <property type="entry name" value="HAD_sf"/>
</dbReference>
<dbReference type="AlphaFoldDB" id="A0AAF0ZJA8"/>
<dbReference type="Proteomes" id="UP001234989">
    <property type="component" value="Chromosome 8"/>
</dbReference>
<evidence type="ECO:0000313" key="2">
    <source>
        <dbReference type="Proteomes" id="UP001234989"/>
    </source>
</evidence>
<accession>A0AAF0ZJA8</accession>
<dbReference type="Gene3D" id="3.40.50.1000">
    <property type="entry name" value="HAD superfamily/HAD-like"/>
    <property type="match status" value="1"/>
</dbReference>
<name>A0AAF0ZJA8_SOLVR</name>
<reference evidence="1" key="1">
    <citation type="submission" date="2023-08" db="EMBL/GenBank/DDBJ databases">
        <title>A de novo genome assembly of Solanum verrucosum Schlechtendal, a Mexican diploid species geographically isolated from the other diploid A-genome species in potato relatives.</title>
        <authorList>
            <person name="Hosaka K."/>
        </authorList>
    </citation>
    <scope>NUCLEOTIDE SEQUENCE</scope>
    <source>
        <tissue evidence="1">Young leaves</tissue>
    </source>
</reference>
<keyword evidence="2" id="KW-1185">Reference proteome</keyword>